<dbReference type="GO" id="GO:0006203">
    <property type="term" value="P:dGTP catabolic process"/>
    <property type="evidence" value="ECO:0007669"/>
    <property type="project" value="TreeGrafter"/>
</dbReference>
<gene>
    <name evidence="2" type="ORF">BM524_03245</name>
</gene>
<protein>
    <submittedName>
        <fullName evidence="2">Nucleoside triphosphate pyrophosphohydrolase</fullName>
    </submittedName>
</protein>
<dbReference type="GO" id="GO:0046081">
    <property type="term" value="P:dUTP catabolic process"/>
    <property type="evidence" value="ECO:0007669"/>
    <property type="project" value="TreeGrafter"/>
</dbReference>
<evidence type="ECO:0000313" key="2">
    <source>
        <dbReference type="EMBL" id="APD88904.1"/>
    </source>
</evidence>
<dbReference type="GO" id="GO:0006950">
    <property type="term" value="P:response to stress"/>
    <property type="evidence" value="ECO:0007669"/>
    <property type="project" value="UniProtKB-ARBA"/>
</dbReference>
<name>A0AAC9J7M0_9ALTE</name>
<dbReference type="InterPro" id="IPR048015">
    <property type="entry name" value="NTP-PPase_MazG-like_N"/>
</dbReference>
<dbReference type="InterPro" id="IPR004518">
    <property type="entry name" value="MazG-like_dom"/>
</dbReference>
<dbReference type="InterPro" id="IPR048011">
    <property type="entry name" value="NTP-PPase_MazG-like_C"/>
</dbReference>
<organism evidence="2 3">
    <name type="scientific">Alteromonas mediterranea</name>
    <dbReference type="NCBI Taxonomy" id="314275"/>
    <lineage>
        <taxon>Bacteria</taxon>
        <taxon>Pseudomonadati</taxon>
        <taxon>Pseudomonadota</taxon>
        <taxon>Gammaproteobacteria</taxon>
        <taxon>Alteromonadales</taxon>
        <taxon>Alteromonadaceae</taxon>
        <taxon>Alteromonas/Salinimonas group</taxon>
        <taxon>Alteromonas</taxon>
    </lineage>
</organism>
<dbReference type="FunFam" id="1.10.287.1080:FF:000001">
    <property type="entry name" value="Nucleoside triphosphate pyrophosphohydrolase"/>
    <property type="match status" value="1"/>
</dbReference>
<proteinExistence type="predicted"/>
<dbReference type="CDD" id="cd11529">
    <property type="entry name" value="NTP-PPase_MazG_Cterm"/>
    <property type="match status" value="1"/>
</dbReference>
<dbReference type="EMBL" id="CP018024">
    <property type="protein sequence ID" value="APD88904.1"/>
    <property type="molecule type" value="Genomic_DNA"/>
</dbReference>
<reference evidence="2 3" key="1">
    <citation type="submission" date="2016-11" db="EMBL/GenBank/DDBJ databases">
        <title>Networking in microbes: conjugative elements and plasmids in the genus Alteromonas.</title>
        <authorList>
            <person name="Lopez-Perez M."/>
            <person name="Ramon-Marco N."/>
            <person name="Rodriguez-Valera F."/>
        </authorList>
    </citation>
    <scope>NUCLEOTIDE SEQUENCE [LARGE SCALE GENOMIC DNA]</scope>
    <source>
        <strain evidence="2 3">CP48</strain>
    </source>
</reference>
<dbReference type="GO" id="GO:0046047">
    <property type="term" value="P:TTP catabolic process"/>
    <property type="evidence" value="ECO:0007669"/>
    <property type="project" value="TreeGrafter"/>
</dbReference>
<dbReference type="Pfam" id="PF03819">
    <property type="entry name" value="MazG"/>
    <property type="match status" value="1"/>
</dbReference>
<dbReference type="PANTHER" id="PTHR30522">
    <property type="entry name" value="NUCLEOSIDE TRIPHOSPHATE PYROPHOSPHOHYDROLASE"/>
    <property type="match status" value="1"/>
</dbReference>
<dbReference type="RefSeq" id="WP_071958591.1">
    <property type="nucleotide sequence ID" value="NZ_CP018024.1"/>
</dbReference>
<dbReference type="NCBIfam" id="TIGR00444">
    <property type="entry name" value="mazG"/>
    <property type="match status" value="1"/>
</dbReference>
<accession>A0AAC9J7M0</accession>
<feature type="domain" description="NTP pyrophosphohydrolase MazG-like" evidence="1">
    <location>
        <begin position="35"/>
        <end position="108"/>
    </location>
</feature>
<dbReference type="AlphaFoldDB" id="A0AAC9J7M0"/>
<dbReference type="GO" id="GO:0046052">
    <property type="term" value="P:UTP catabolic process"/>
    <property type="evidence" value="ECO:0007669"/>
    <property type="project" value="TreeGrafter"/>
</dbReference>
<sequence length="321" mass="35918">MQNASKVRLSEMQRLLEIMRQLRDPESGCPWDVKQTMESLTRYTIEEAYEVADAIASGDIHDIKDELGDLLFQVVFYAQIASETSAFSFDDVAQSISDKLVRRHPHVFASQSVDDEKGSEKGGEALQRTLLSDTALNAQWDAIKAQEKQLKKQRSEQRVQAAETSILDSVPKGMPALMYAQKLQKACARVGFDWPDVAPVIDKVREEVEEIQLELDYKQRAETAAEKASQHVNSMSDGEALHDNQNAIEEEIGDALFAMVNLARHCKVDADTALRNASNKFANRFKGVERLAAKQGETLDALTLDEMEALWQQVKQSSSAK</sequence>
<dbReference type="GO" id="GO:0046061">
    <property type="term" value="P:dATP catabolic process"/>
    <property type="evidence" value="ECO:0007669"/>
    <property type="project" value="TreeGrafter"/>
</dbReference>
<dbReference type="GO" id="GO:0046076">
    <property type="term" value="P:dTTP catabolic process"/>
    <property type="evidence" value="ECO:0007669"/>
    <property type="project" value="TreeGrafter"/>
</dbReference>
<evidence type="ECO:0000313" key="3">
    <source>
        <dbReference type="Proteomes" id="UP000182101"/>
    </source>
</evidence>
<dbReference type="Gene3D" id="1.10.287.1080">
    <property type="entry name" value="MazG-like"/>
    <property type="match status" value="2"/>
</dbReference>
<dbReference type="InterPro" id="IPR011551">
    <property type="entry name" value="NTP_PyrPHydrolase_MazG"/>
</dbReference>
<evidence type="ECO:0000259" key="1">
    <source>
        <dbReference type="Pfam" id="PF03819"/>
    </source>
</evidence>
<dbReference type="Proteomes" id="UP000182101">
    <property type="component" value="Chromosome"/>
</dbReference>
<dbReference type="PANTHER" id="PTHR30522:SF0">
    <property type="entry name" value="NUCLEOSIDE TRIPHOSPHATE PYROPHOSPHOHYDROLASE"/>
    <property type="match status" value="1"/>
</dbReference>
<dbReference type="GO" id="GO:0047429">
    <property type="term" value="F:nucleoside triphosphate diphosphatase activity"/>
    <property type="evidence" value="ECO:0007669"/>
    <property type="project" value="InterPro"/>
</dbReference>
<dbReference type="NCBIfam" id="NF007113">
    <property type="entry name" value="PRK09562.1"/>
    <property type="match status" value="1"/>
</dbReference>
<dbReference type="CDD" id="cd11528">
    <property type="entry name" value="NTP-PPase_MazG_Nterm"/>
    <property type="match status" value="1"/>
</dbReference>
<dbReference type="SUPFAM" id="SSF101386">
    <property type="entry name" value="all-alpha NTP pyrophosphatases"/>
    <property type="match status" value="2"/>
</dbReference>